<dbReference type="PANTHER" id="PTHR43246">
    <property type="entry name" value="PEPTIDYL-PROLYL CIS-TRANS ISOMERASE CYP38, CHLOROPLASTIC"/>
    <property type="match status" value="1"/>
</dbReference>
<reference evidence="7" key="1">
    <citation type="journal article" date="2019" name="Int. J. Syst. Evol. Microbiol.">
        <title>The Global Catalogue of Microorganisms (GCM) 10K type strain sequencing project: providing services to taxonomists for standard genome sequencing and annotation.</title>
        <authorList>
            <consortium name="The Broad Institute Genomics Platform"/>
            <consortium name="The Broad Institute Genome Sequencing Center for Infectious Disease"/>
            <person name="Wu L."/>
            <person name="Ma J."/>
        </authorList>
    </citation>
    <scope>NUCLEOTIDE SEQUENCE [LARGE SCALE GENOMIC DNA]</scope>
    <source>
        <strain evidence="7">KCTC 52141</strain>
    </source>
</reference>
<comment type="similarity">
    <text evidence="3">Belongs to the cyclophilin-type PPIase family.</text>
</comment>
<evidence type="ECO:0000256" key="2">
    <source>
        <dbReference type="ARBA" id="ARBA00023235"/>
    </source>
</evidence>
<dbReference type="RefSeq" id="WP_382417321.1">
    <property type="nucleotide sequence ID" value="NZ_AP031500.1"/>
</dbReference>
<dbReference type="EC" id="5.2.1.8" evidence="3"/>
<protein>
    <recommendedName>
        <fullName evidence="3">Peptidyl-prolyl cis-trans isomerase</fullName>
        <shortName evidence="3">PPIase</shortName>
        <ecNumber evidence="3">5.2.1.8</ecNumber>
    </recommendedName>
</protein>
<comment type="catalytic activity">
    <reaction evidence="3">
        <text>[protein]-peptidylproline (omega=180) = [protein]-peptidylproline (omega=0)</text>
        <dbReference type="Rhea" id="RHEA:16237"/>
        <dbReference type="Rhea" id="RHEA-COMP:10747"/>
        <dbReference type="Rhea" id="RHEA-COMP:10748"/>
        <dbReference type="ChEBI" id="CHEBI:83833"/>
        <dbReference type="ChEBI" id="CHEBI:83834"/>
        <dbReference type="EC" id="5.2.1.8"/>
    </reaction>
</comment>
<evidence type="ECO:0000256" key="3">
    <source>
        <dbReference type="RuleBase" id="RU363019"/>
    </source>
</evidence>
<keyword evidence="7" id="KW-1185">Reference proteome</keyword>
<dbReference type="Gene3D" id="2.40.100.10">
    <property type="entry name" value="Cyclophilin-like"/>
    <property type="match status" value="1"/>
</dbReference>
<dbReference type="Pfam" id="PF00160">
    <property type="entry name" value="Pro_isomerase"/>
    <property type="match status" value="1"/>
</dbReference>
<dbReference type="SUPFAM" id="SSF50891">
    <property type="entry name" value="Cyclophilin-like"/>
    <property type="match status" value="1"/>
</dbReference>
<feature type="chain" id="PRO_5045004033" description="Peptidyl-prolyl cis-trans isomerase" evidence="3">
    <location>
        <begin position="27"/>
        <end position="272"/>
    </location>
</feature>
<dbReference type="InterPro" id="IPR002130">
    <property type="entry name" value="Cyclophilin-type_PPIase_dom"/>
</dbReference>
<organism evidence="6 7">
    <name type="scientific">Gilvimarinus japonicus</name>
    <dbReference type="NCBI Taxonomy" id="1796469"/>
    <lineage>
        <taxon>Bacteria</taxon>
        <taxon>Pseudomonadati</taxon>
        <taxon>Pseudomonadota</taxon>
        <taxon>Gammaproteobacteria</taxon>
        <taxon>Cellvibrionales</taxon>
        <taxon>Cellvibrionaceae</taxon>
        <taxon>Gilvimarinus</taxon>
    </lineage>
</organism>
<evidence type="ECO:0000259" key="5">
    <source>
        <dbReference type="PROSITE" id="PS50072"/>
    </source>
</evidence>
<dbReference type="PROSITE" id="PS50072">
    <property type="entry name" value="CSA_PPIASE_2"/>
    <property type="match status" value="1"/>
</dbReference>
<feature type="domain" description="PPIase cyclophilin-type" evidence="5">
    <location>
        <begin position="35"/>
        <end position="194"/>
    </location>
</feature>
<evidence type="ECO:0000313" key="7">
    <source>
        <dbReference type="Proteomes" id="UP001595548"/>
    </source>
</evidence>
<feature type="region of interest" description="Disordered" evidence="4">
    <location>
        <begin position="221"/>
        <end position="245"/>
    </location>
</feature>
<dbReference type="GO" id="GO:0003755">
    <property type="term" value="F:peptidyl-prolyl cis-trans isomerase activity"/>
    <property type="evidence" value="ECO:0007669"/>
    <property type="project" value="UniProtKB-EC"/>
</dbReference>
<proteinExistence type="inferred from homology"/>
<keyword evidence="2 3" id="KW-0413">Isomerase</keyword>
<dbReference type="NCBIfam" id="TIGR03501">
    <property type="entry name" value="GlyGly_CTERM"/>
    <property type="match status" value="1"/>
</dbReference>
<evidence type="ECO:0000313" key="6">
    <source>
        <dbReference type="EMBL" id="MFC3156184.1"/>
    </source>
</evidence>
<dbReference type="InterPro" id="IPR029000">
    <property type="entry name" value="Cyclophilin-like_dom_sf"/>
</dbReference>
<feature type="signal peptide" evidence="3">
    <location>
        <begin position="1"/>
        <end position="26"/>
    </location>
</feature>
<dbReference type="EMBL" id="JBHRTL010000028">
    <property type="protein sequence ID" value="MFC3156184.1"/>
    <property type="molecule type" value="Genomic_DNA"/>
</dbReference>
<name>A0ABV7HQT6_9GAMM</name>
<dbReference type="PRINTS" id="PR00153">
    <property type="entry name" value="CSAPPISMRASE"/>
</dbReference>
<keyword evidence="3" id="KW-0732">Signal</keyword>
<evidence type="ECO:0000256" key="1">
    <source>
        <dbReference type="ARBA" id="ARBA00023110"/>
    </source>
</evidence>
<dbReference type="InterPro" id="IPR044665">
    <property type="entry name" value="E_coli_cyclophilin_A-like"/>
</dbReference>
<gene>
    <name evidence="6" type="ORF">ACFOEB_13320</name>
</gene>
<sequence>MGHLSKAAAGLTLATALLGASAASQATIVQFQTVMGDFEVNLYDETTPETVANFLAYVEAGAYSDSFMHRSVPGFIVQGGGFSFDQEEDKFSVIEANDPVQNEPLLSNQRGTIAVAKTNAGPSTGTNQWFFNLDDNSGNLDSQNGGFTVFGEVTGNGMAIIDAIAELRTEDFSASSAAFAEFPLRNFTDEDLANQTTITEDHIVLVQNIVVLDAAVDTAADLDPMPTTRDDNEPDNGGNNGGSGGGGGGSVSWLMLLGLLGAGIARRVSRQR</sequence>
<evidence type="ECO:0000256" key="4">
    <source>
        <dbReference type="SAM" id="MobiDB-lite"/>
    </source>
</evidence>
<comment type="caution">
    <text evidence="6">The sequence shown here is derived from an EMBL/GenBank/DDBJ whole genome shotgun (WGS) entry which is preliminary data.</text>
</comment>
<accession>A0ABV7HQT6</accession>
<dbReference type="Proteomes" id="UP001595548">
    <property type="component" value="Unassembled WGS sequence"/>
</dbReference>
<dbReference type="InterPro" id="IPR020008">
    <property type="entry name" value="GlyGly_CTERM"/>
</dbReference>
<keyword evidence="1 3" id="KW-0697">Rotamase</keyword>
<comment type="function">
    <text evidence="3">PPIases accelerate the folding of proteins. It catalyzes the cis-trans isomerization of proline imidic peptide bonds in oligopeptides.</text>
</comment>